<feature type="compositionally biased region" description="Gly residues" evidence="1">
    <location>
        <begin position="120"/>
        <end position="137"/>
    </location>
</feature>
<feature type="region of interest" description="Disordered" evidence="1">
    <location>
        <begin position="72"/>
        <end position="183"/>
    </location>
</feature>
<gene>
    <name evidence="2" type="ORF">HJG59_011246</name>
</gene>
<sequence length="183" mass="18804">MLPLGWSRQCLGRRQDVVSRVQPWPWGRRSHDLTEHRRRRLLHAGGRVRVGAVGGPTQGLLPASLPTSTSLRLAPLQGGVGPPPAGNPPCSRLGEVPQRPAQGAISSTGPEDQWKEQGVGVSGLGRGSGLGSAGSGGTSLSLGRVVTVSGRHPGLQGRDPATGGHCTVSTGPARLPQEAGPRA</sequence>
<proteinExistence type="predicted"/>
<evidence type="ECO:0000313" key="3">
    <source>
        <dbReference type="Proteomes" id="UP000550707"/>
    </source>
</evidence>
<dbReference type="Proteomes" id="UP000550707">
    <property type="component" value="Unassembled WGS sequence"/>
</dbReference>
<reference evidence="2 3" key="1">
    <citation type="journal article" date="2020" name="Nature">
        <title>Six reference-quality genomes reveal evolution of bat adaptations.</title>
        <authorList>
            <person name="Jebb D."/>
            <person name="Huang Z."/>
            <person name="Pippel M."/>
            <person name="Hughes G.M."/>
            <person name="Lavrichenko K."/>
            <person name="Devanna P."/>
            <person name="Winkler S."/>
            <person name="Jermiin L.S."/>
            <person name="Skirmuntt E.C."/>
            <person name="Katzourakis A."/>
            <person name="Burkitt-Gray L."/>
            <person name="Ray D.A."/>
            <person name="Sullivan K.A.M."/>
            <person name="Roscito J.G."/>
            <person name="Kirilenko B.M."/>
            <person name="Davalos L.M."/>
            <person name="Corthals A.P."/>
            <person name="Power M.L."/>
            <person name="Jones G."/>
            <person name="Ransome R.D."/>
            <person name="Dechmann D.K.N."/>
            <person name="Locatelli A.G."/>
            <person name="Puechmaille S.J."/>
            <person name="Fedrigo O."/>
            <person name="Jarvis E.D."/>
            <person name="Hiller M."/>
            <person name="Vernes S.C."/>
            <person name="Myers E.W."/>
            <person name="Teeling E.C."/>
        </authorList>
    </citation>
    <scope>NUCLEOTIDE SEQUENCE [LARGE SCALE GENOMIC DNA]</scope>
    <source>
        <strain evidence="2">MMolMol1</strain>
        <tissue evidence="2">Muscle</tissue>
    </source>
</reference>
<accession>A0A7J8GR99</accession>
<dbReference type="AlphaFoldDB" id="A0A7J8GR99"/>
<comment type="caution">
    <text evidence="2">The sequence shown here is derived from an EMBL/GenBank/DDBJ whole genome shotgun (WGS) entry which is preliminary data.</text>
</comment>
<evidence type="ECO:0000313" key="2">
    <source>
        <dbReference type="EMBL" id="KAF6462185.1"/>
    </source>
</evidence>
<evidence type="ECO:0000256" key="1">
    <source>
        <dbReference type="SAM" id="MobiDB-lite"/>
    </source>
</evidence>
<dbReference type="InParanoid" id="A0A7J8GR99"/>
<keyword evidence="3" id="KW-1185">Reference proteome</keyword>
<organism evidence="2 3">
    <name type="scientific">Molossus molossus</name>
    <name type="common">Pallas' mastiff bat</name>
    <name type="synonym">Vespertilio molossus</name>
    <dbReference type="NCBI Taxonomy" id="27622"/>
    <lineage>
        <taxon>Eukaryota</taxon>
        <taxon>Metazoa</taxon>
        <taxon>Chordata</taxon>
        <taxon>Craniata</taxon>
        <taxon>Vertebrata</taxon>
        <taxon>Euteleostomi</taxon>
        <taxon>Mammalia</taxon>
        <taxon>Eutheria</taxon>
        <taxon>Laurasiatheria</taxon>
        <taxon>Chiroptera</taxon>
        <taxon>Yangochiroptera</taxon>
        <taxon>Molossidae</taxon>
        <taxon>Molossus</taxon>
    </lineage>
</organism>
<protein>
    <submittedName>
        <fullName evidence="2">Uncharacterized protein</fullName>
    </submittedName>
</protein>
<name>A0A7J8GR99_MOLMO</name>
<dbReference type="EMBL" id="JACASF010000008">
    <property type="protein sequence ID" value="KAF6462185.1"/>
    <property type="molecule type" value="Genomic_DNA"/>
</dbReference>